<evidence type="ECO:0000256" key="1">
    <source>
        <dbReference type="SAM" id="SignalP"/>
    </source>
</evidence>
<dbReference type="KEGG" id="fll:EI427_13090"/>
<name>A0A3Q9FMG5_9BACT</name>
<feature type="signal peptide" evidence="1">
    <location>
        <begin position="1"/>
        <end position="22"/>
    </location>
</feature>
<reference evidence="2 3" key="1">
    <citation type="submission" date="2018-12" db="EMBL/GenBank/DDBJ databases">
        <title>Flammeovirga pectinis sp. nov., isolated from the gut of the Korean scallop, Patinopecten yessoensis.</title>
        <authorList>
            <person name="Bae J.-W."/>
            <person name="Jeong Y.-S."/>
            <person name="Kang W."/>
        </authorList>
    </citation>
    <scope>NUCLEOTIDE SEQUENCE [LARGE SCALE GENOMIC DNA]</scope>
    <source>
        <strain evidence="2 3">L12M1</strain>
    </source>
</reference>
<proteinExistence type="predicted"/>
<accession>A0A3Q9FMG5</accession>
<evidence type="ECO:0000313" key="3">
    <source>
        <dbReference type="Proteomes" id="UP000267268"/>
    </source>
</evidence>
<evidence type="ECO:0000313" key="2">
    <source>
        <dbReference type="EMBL" id="AZQ63140.1"/>
    </source>
</evidence>
<evidence type="ECO:0008006" key="4">
    <source>
        <dbReference type="Google" id="ProtNLM"/>
    </source>
</evidence>
<feature type="chain" id="PRO_5018613272" description="TonB C-terminal domain-containing protein" evidence="1">
    <location>
        <begin position="23"/>
        <end position="135"/>
    </location>
</feature>
<sequence>MKNLKSLLLFCLLFSVSTVSNAQSLKSFYDSCSIDSLNGEKVYENVDERAEYPGGMGTFYKTFGQNVKFKKSNTALGCTKVIIVLIISPKGSMSVLCSSSDIDILIDKFKQWKPGIQRGKKVYTQIRLVSYIKFG</sequence>
<dbReference type="RefSeq" id="WP_126615343.1">
    <property type="nucleotide sequence ID" value="NZ_CP034562.1"/>
</dbReference>
<dbReference type="AlphaFoldDB" id="A0A3Q9FMG5"/>
<dbReference type="OrthoDB" id="9812355at2"/>
<protein>
    <recommendedName>
        <fullName evidence="4">TonB C-terminal domain-containing protein</fullName>
    </recommendedName>
</protein>
<keyword evidence="1" id="KW-0732">Signal</keyword>
<dbReference type="Proteomes" id="UP000267268">
    <property type="component" value="Chromosome 1"/>
</dbReference>
<keyword evidence="3" id="KW-1185">Reference proteome</keyword>
<dbReference type="EMBL" id="CP034562">
    <property type="protein sequence ID" value="AZQ63140.1"/>
    <property type="molecule type" value="Genomic_DNA"/>
</dbReference>
<organism evidence="2 3">
    <name type="scientific">Flammeovirga pectinis</name>
    <dbReference type="NCBI Taxonomy" id="2494373"/>
    <lineage>
        <taxon>Bacteria</taxon>
        <taxon>Pseudomonadati</taxon>
        <taxon>Bacteroidota</taxon>
        <taxon>Cytophagia</taxon>
        <taxon>Cytophagales</taxon>
        <taxon>Flammeovirgaceae</taxon>
        <taxon>Flammeovirga</taxon>
    </lineage>
</organism>
<gene>
    <name evidence="2" type="ORF">EI427_13090</name>
</gene>